<protein>
    <submittedName>
        <fullName evidence="1">Uncharacterized protein</fullName>
    </submittedName>
</protein>
<gene>
    <name evidence="1" type="primary">SEA0034</name>
</gene>
<dbReference type="AlphaFoldDB" id="Q8GIT8"/>
<proteinExistence type="predicted"/>
<organism evidence="1">
    <name type="scientific">Synechococcus elongatus (strain ATCC 33912 / PCC 7942 / FACHB-805)</name>
    <name type="common">Anacystis nidulans R2</name>
    <dbReference type="NCBI Taxonomy" id="1140"/>
    <lineage>
        <taxon>Bacteria</taxon>
        <taxon>Bacillati</taxon>
        <taxon>Cyanobacteriota</taxon>
        <taxon>Cyanophyceae</taxon>
        <taxon>Synechococcales</taxon>
        <taxon>Synechococcaceae</taxon>
        <taxon>Synechococcus</taxon>
    </lineage>
</organism>
<accession>Q8GIT8</accession>
<reference evidence="1" key="2">
    <citation type="submission" date="2002-11" db="EMBL/GenBank/DDBJ databases">
        <title>Synechococcus elongatus PCC7942 genome sequence, cosmid 7H1 and 2E8.</title>
        <authorList>
            <person name="Holtman C.K."/>
            <person name="Socias T."/>
            <person name="Mohler B.J."/>
            <person name="Chen Y."/>
            <person name="Min H."/>
            <person name="Golden S.S."/>
            <person name="Youderian P."/>
            <person name="Sandoval P."/>
            <person name="Gonzalez A."/>
            <person name="Salinas I."/>
        </authorList>
    </citation>
    <scope>NUCLEOTIDE SEQUENCE</scope>
</reference>
<name>Q8GIT8_SYNE7</name>
<sequence length="58" mass="6159">MSKLPSLQPVVTTGKFYPPRSRSSRSVAPEILLRGAGGVESPSAWVWGCAITPTDRGC</sequence>
<dbReference type="EMBL" id="U30252">
    <property type="protein sequence ID" value="AAN71772.1"/>
    <property type="molecule type" value="Genomic_DNA"/>
</dbReference>
<evidence type="ECO:0000313" key="1">
    <source>
        <dbReference type="EMBL" id="AAN71772.1"/>
    </source>
</evidence>
<reference evidence="1" key="1">
    <citation type="journal article" date="1983" name="J. Bacteriol.">
        <title>Regulation of the aromatic pathway in the cyanobacterium Synechococcus sp. strain Pcc6301 (Anacystis nidulans).</title>
        <authorList>
            <person name="Hall G.C."/>
            <person name="Flick M.B."/>
            <person name="Jensen R.A."/>
        </authorList>
    </citation>
    <scope>NUCLEOTIDE SEQUENCE</scope>
</reference>